<evidence type="ECO:0000313" key="1">
    <source>
        <dbReference type="EMBL" id="CAK0789842.1"/>
    </source>
</evidence>
<proteinExistence type="predicted"/>
<dbReference type="Proteomes" id="UP001189429">
    <property type="component" value="Unassembled WGS sequence"/>
</dbReference>
<name>A0ABN9PF20_9DINO</name>
<organism evidence="1 2">
    <name type="scientific">Prorocentrum cordatum</name>
    <dbReference type="NCBI Taxonomy" id="2364126"/>
    <lineage>
        <taxon>Eukaryota</taxon>
        <taxon>Sar</taxon>
        <taxon>Alveolata</taxon>
        <taxon>Dinophyceae</taxon>
        <taxon>Prorocentrales</taxon>
        <taxon>Prorocentraceae</taxon>
        <taxon>Prorocentrum</taxon>
    </lineage>
</organism>
<reference evidence="1" key="1">
    <citation type="submission" date="2023-10" db="EMBL/GenBank/DDBJ databases">
        <authorList>
            <person name="Chen Y."/>
            <person name="Shah S."/>
            <person name="Dougan E. K."/>
            <person name="Thang M."/>
            <person name="Chan C."/>
        </authorList>
    </citation>
    <scope>NUCLEOTIDE SEQUENCE [LARGE SCALE GENOMIC DNA]</scope>
</reference>
<sequence>MVSFRPMRKNKFNKDQPYPFAARVFSSEDMSGPWRTPEAFPQKEEVSGLVTIGLTRSKDEENGGANETFLLTVGPEPNTAAILVSQGAHGLHAELHRLDQLGEKHLGGLLGTEDRSNTEEEPAKECVAMQANRTRLMMEERSGSRGPGCWPPGAEPRPAPAGVRAPILFFGGAHEGRRRESSEYTRAFCNLSVQGRPSGPWTDCTRREVGLGNRVARALGGSRH</sequence>
<comment type="caution">
    <text evidence="1">The sequence shown here is derived from an EMBL/GenBank/DDBJ whole genome shotgun (WGS) entry which is preliminary data.</text>
</comment>
<accession>A0ABN9PF20</accession>
<dbReference type="EMBL" id="CAUYUJ010000314">
    <property type="protein sequence ID" value="CAK0789842.1"/>
    <property type="molecule type" value="Genomic_DNA"/>
</dbReference>
<protein>
    <submittedName>
        <fullName evidence="1">Uncharacterized protein</fullName>
    </submittedName>
</protein>
<evidence type="ECO:0000313" key="2">
    <source>
        <dbReference type="Proteomes" id="UP001189429"/>
    </source>
</evidence>
<keyword evidence="2" id="KW-1185">Reference proteome</keyword>
<gene>
    <name evidence="1" type="ORF">PCOR1329_LOCUS1298</name>
</gene>